<dbReference type="InterPro" id="IPR031825">
    <property type="entry name" value="RXLR"/>
</dbReference>
<keyword evidence="7" id="KW-1185">Reference proteome</keyword>
<evidence type="ECO:0000313" key="7">
    <source>
        <dbReference type="Proteomes" id="UP000237271"/>
    </source>
</evidence>
<comment type="similarity">
    <text evidence="2 5">Belongs to the RxLR effector family.</text>
</comment>
<dbReference type="OrthoDB" id="127534at2759"/>
<evidence type="ECO:0000256" key="2">
    <source>
        <dbReference type="ARBA" id="ARBA00010400"/>
    </source>
</evidence>
<comment type="function">
    <text evidence="5">Effector that suppresses plant defense responses during pathogen infection.</text>
</comment>
<comment type="domain">
    <text evidence="5">The RxLR-dEER motif acts to carry the protein into the host cell cytoplasm through binding to cell surface phosphatidylinositol-3-phosphate.</text>
</comment>
<dbReference type="EMBL" id="NCKW01001998">
    <property type="protein sequence ID" value="POM78465.1"/>
    <property type="molecule type" value="Genomic_DNA"/>
</dbReference>
<feature type="chain" id="PRO_5044965732" description="RxLR effector protein" evidence="5">
    <location>
        <begin position="22"/>
        <end position="236"/>
    </location>
</feature>
<evidence type="ECO:0000256" key="5">
    <source>
        <dbReference type="RuleBase" id="RU367124"/>
    </source>
</evidence>
<evidence type="ECO:0000313" key="6">
    <source>
        <dbReference type="EMBL" id="POM78465.1"/>
    </source>
</evidence>
<evidence type="ECO:0000256" key="4">
    <source>
        <dbReference type="ARBA" id="ARBA00022729"/>
    </source>
</evidence>
<reference evidence="6 7" key="1">
    <citation type="journal article" date="2017" name="Genome Biol. Evol.">
        <title>Phytophthora megakarya and P. palmivora, closely related causal agents of cacao black pod rot, underwent increases in genome sizes and gene numbers by different mechanisms.</title>
        <authorList>
            <person name="Ali S.S."/>
            <person name="Shao J."/>
            <person name="Lary D.J."/>
            <person name="Kronmiller B."/>
            <person name="Shen D."/>
            <person name="Strem M.D."/>
            <person name="Amoako-Attah I."/>
            <person name="Akrofi A.Y."/>
            <person name="Begoude B.A."/>
            <person name="Ten Hoopen G.M."/>
            <person name="Coulibaly K."/>
            <person name="Kebe B.I."/>
            <person name="Melnick R.L."/>
            <person name="Guiltinan M.J."/>
            <person name="Tyler B.M."/>
            <person name="Meinhardt L.W."/>
            <person name="Bailey B.A."/>
        </authorList>
    </citation>
    <scope>NUCLEOTIDE SEQUENCE [LARGE SCALE GENOMIC DNA]</scope>
    <source>
        <strain evidence="7">sbr112.9</strain>
    </source>
</reference>
<dbReference type="Pfam" id="PF16810">
    <property type="entry name" value="RXLR"/>
    <property type="match status" value="1"/>
</dbReference>
<gene>
    <name evidence="6" type="ORF">PHPALM_4001</name>
</gene>
<comment type="caution">
    <text evidence="6">The sequence shown here is derived from an EMBL/GenBank/DDBJ whole genome shotgun (WGS) entry which is preliminary data.</text>
</comment>
<dbReference type="AlphaFoldDB" id="A0A2P4YKY1"/>
<proteinExistence type="inferred from homology"/>
<feature type="signal peptide" evidence="5">
    <location>
        <begin position="1"/>
        <end position="21"/>
    </location>
</feature>
<sequence length="236" mass="27565">MNYIICLCSLLLIESPHCIWQSSEDVMHVSRLVVFFSFSLACFSCCNGVFTNSKAARLAPSDTRNNDVTRFLRLYDTIETQLRINKTTKDEERVTSVSEAASLLGALALKVHGNLQQKLWLRFGYTPDQVLVILNAGSKEDARYKQYKKYFYSYFVKYLDEPMDHFPQRIIDNIWKARLHAWLETDTPPQVFTKLGLTGRWDDATGQKNYKYFIQFKERWGAKQARDYQDLIKLNN</sequence>
<keyword evidence="4 5" id="KW-0732">Signal</keyword>
<comment type="subcellular location">
    <subcellularLocation>
        <location evidence="1 5">Secreted</location>
    </subcellularLocation>
</comment>
<evidence type="ECO:0000256" key="1">
    <source>
        <dbReference type="ARBA" id="ARBA00004613"/>
    </source>
</evidence>
<evidence type="ECO:0000256" key="3">
    <source>
        <dbReference type="ARBA" id="ARBA00022525"/>
    </source>
</evidence>
<protein>
    <recommendedName>
        <fullName evidence="5">RxLR effector protein</fullName>
    </recommendedName>
</protein>
<keyword evidence="3 5" id="KW-0964">Secreted</keyword>
<accession>A0A2P4YKY1</accession>
<dbReference type="Proteomes" id="UP000237271">
    <property type="component" value="Unassembled WGS sequence"/>
</dbReference>
<name>A0A2P4YKY1_9STRA</name>
<organism evidence="6 7">
    <name type="scientific">Phytophthora palmivora</name>
    <dbReference type="NCBI Taxonomy" id="4796"/>
    <lineage>
        <taxon>Eukaryota</taxon>
        <taxon>Sar</taxon>
        <taxon>Stramenopiles</taxon>
        <taxon>Oomycota</taxon>
        <taxon>Peronosporomycetes</taxon>
        <taxon>Peronosporales</taxon>
        <taxon>Peronosporaceae</taxon>
        <taxon>Phytophthora</taxon>
    </lineage>
</organism>